<name>A0ABR0V2I1_REHGL</name>
<evidence type="ECO:0000256" key="1">
    <source>
        <dbReference type="ARBA" id="ARBA00022801"/>
    </source>
</evidence>
<evidence type="ECO:0000259" key="2">
    <source>
        <dbReference type="Pfam" id="PF01764"/>
    </source>
</evidence>
<feature type="domain" description="Fungal lipase-type" evidence="2">
    <location>
        <begin position="127"/>
        <end position="284"/>
    </location>
</feature>
<protein>
    <recommendedName>
        <fullName evidence="2">Fungal lipase-type domain-containing protein</fullName>
    </recommendedName>
</protein>
<comment type="caution">
    <text evidence="3">The sequence shown here is derived from an EMBL/GenBank/DDBJ whole genome shotgun (WGS) entry which is preliminary data.</text>
</comment>
<reference evidence="3 4" key="1">
    <citation type="journal article" date="2021" name="Comput. Struct. Biotechnol. J.">
        <title>De novo genome assembly of the potent medicinal plant Rehmannia glutinosa using nanopore technology.</title>
        <authorList>
            <person name="Ma L."/>
            <person name="Dong C."/>
            <person name="Song C."/>
            <person name="Wang X."/>
            <person name="Zheng X."/>
            <person name="Niu Y."/>
            <person name="Chen S."/>
            <person name="Feng W."/>
        </authorList>
    </citation>
    <scope>NUCLEOTIDE SEQUENCE [LARGE SCALE GENOMIC DNA]</scope>
    <source>
        <strain evidence="3">DH-2019</strain>
    </source>
</reference>
<dbReference type="Pfam" id="PF01764">
    <property type="entry name" value="Lipase_3"/>
    <property type="match status" value="1"/>
</dbReference>
<gene>
    <name evidence="3" type="ORF">DH2020_037275</name>
</gene>
<dbReference type="InterPro" id="IPR002921">
    <property type="entry name" value="Fungal_lipase-type"/>
</dbReference>
<dbReference type="PANTHER" id="PTHR46086:SF17">
    <property type="entry name" value="ALPHA_BETA-HYDROLASES SUPERFAMILY PROTEIN"/>
    <property type="match status" value="1"/>
</dbReference>
<keyword evidence="1" id="KW-0378">Hydrolase</keyword>
<dbReference type="EMBL" id="JABTTQ020001683">
    <property type="protein sequence ID" value="KAK6128968.1"/>
    <property type="molecule type" value="Genomic_DNA"/>
</dbReference>
<dbReference type="PANTHER" id="PTHR46086">
    <property type="entry name" value="ALPHA/BETA-HYDROLASES SUPERFAMILY PROTEIN"/>
    <property type="match status" value="1"/>
</dbReference>
<evidence type="ECO:0000313" key="3">
    <source>
        <dbReference type="EMBL" id="KAK6128968.1"/>
    </source>
</evidence>
<dbReference type="InterPro" id="IPR029058">
    <property type="entry name" value="AB_hydrolase_fold"/>
</dbReference>
<proteinExistence type="predicted"/>
<dbReference type="CDD" id="cd00519">
    <property type="entry name" value="Lipase_3"/>
    <property type="match status" value="1"/>
</dbReference>
<sequence>MAVMGSAMEYMLNLLSENNGFFGLLKNFFTGKVVYPDKTSATFLSYIGHCDQRRELDSNIEYGDSRYYAALSMMACKASYENHTYIQTIVNDDWKMNYVASYDFLERLSEKADTQACVFTDNKNTTIVAFRGTETFSADDWSTDFDLSWYELPGVGKIHAGFMKALGLQQGQGWPKNQDASKPVTAYYALRKLLKEKLQNNDKARFIVTGHSLGGALAALFPAVLSLHDESWLLDKLEAVYTFGQPRVGDETFAQYMETTLKNNYISYYRCVYGFDMVPRIPLDDSTFLFKHFGTKNCIYFDRSYVGEVVAEEPNKNYFDAKYLVPKYTNAAWELIRSFTITRTNGPDYKESGLLRMFRFMGLIVPGLPPHMLQDYNNSTRLASSDLFVSNLYAIDDLEMEKLSIKIVGK</sequence>
<dbReference type="InterPro" id="IPR044819">
    <property type="entry name" value="OBL-like"/>
</dbReference>
<dbReference type="Gene3D" id="3.40.50.1820">
    <property type="entry name" value="alpha/beta hydrolase"/>
    <property type="match status" value="1"/>
</dbReference>
<dbReference type="SUPFAM" id="SSF53474">
    <property type="entry name" value="alpha/beta-Hydrolases"/>
    <property type="match status" value="1"/>
</dbReference>
<dbReference type="Proteomes" id="UP001318860">
    <property type="component" value="Unassembled WGS sequence"/>
</dbReference>
<organism evidence="3 4">
    <name type="scientific">Rehmannia glutinosa</name>
    <name type="common">Chinese foxglove</name>
    <dbReference type="NCBI Taxonomy" id="99300"/>
    <lineage>
        <taxon>Eukaryota</taxon>
        <taxon>Viridiplantae</taxon>
        <taxon>Streptophyta</taxon>
        <taxon>Embryophyta</taxon>
        <taxon>Tracheophyta</taxon>
        <taxon>Spermatophyta</taxon>
        <taxon>Magnoliopsida</taxon>
        <taxon>eudicotyledons</taxon>
        <taxon>Gunneridae</taxon>
        <taxon>Pentapetalae</taxon>
        <taxon>asterids</taxon>
        <taxon>lamiids</taxon>
        <taxon>Lamiales</taxon>
        <taxon>Orobanchaceae</taxon>
        <taxon>Rehmannieae</taxon>
        <taxon>Rehmannia</taxon>
    </lineage>
</organism>
<keyword evidence="4" id="KW-1185">Reference proteome</keyword>
<evidence type="ECO:0000313" key="4">
    <source>
        <dbReference type="Proteomes" id="UP001318860"/>
    </source>
</evidence>
<accession>A0ABR0V2I1</accession>